<evidence type="ECO:0000256" key="5">
    <source>
        <dbReference type="ARBA" id="ARBA00022989"/>
    </source>
</evidence>
<reference evidence="12 13" key="1">
    <citation type="submission" date="2015-09" db="EMBL/GenBank/DDBJ databases">
        <title>Genome sequence of Oxobacter pfennigii DSM 3222.</title>
        <authorList>
            <person name="Poehlein A."/>
            <person name="Bengelsdorf F.R."/>
            <person name="Schiel-Bengelsdorf B."/>
            <person name="Duerre P."/>
            <person name="Daniel R."/>
        </authorList>
    </citation>
    <scope>NUCLEOTIDE SEQUENCE [LARGE SCALE GENOMIC DNA]</scope>
    <source>
        <strain evidence="12 13">DSM 3222</strain>
    </source>
</reference>
<dbReference type="GO" id="GO:0016491">
    <property type="term" value="F:oxidoreductase activity"/>
    <property type="evidence" value="ECO:0007669"/>
    <property type="project" value="UniProtKB-KW"/>
</dbReference>
<evidence type="ECO:0000256" key="2">
    <source>
        <dbReference type="ARBA" id="ARBA00008483"/>
    </source>
</evidence>
<keyword evidence="3" id="KW-1003">Cell membrane</keyword>
<sequence length="418" mass="46342">MSIYFKVDKLGILFSLLVTILFILTFIYSLEYMKKEGNIKRFLFYLLLTEAVVLGIAFSGNLMTLYVFYEILALVTFPLIIHKGNGESKYNGKKYLFYSFGGAALILFGMIVLYSLTKSTEFAPSGIVNNLPSNNRELYIISYISMFLGFGVKAALVPFHSWLPAVMVAPIPASAFLDAAAVVKSGVFAIIRMSYFIFGAEVISDFSTNSIFYIFILLSIILGSFLALHQKNIQRRLAYSTISHLGYILLGIVMINEDALMGSLLHMVNHAFIKINLFLCTGAIIYMTNKTRTEEIRGIGKKMPVTMGCFTASAISLIGIPPANGFVSKWYLALGGLSLGRWIFPLILLLSALLTALYILPIITQAFFKKGNDAVIDIGEAPPMILLPIMIITAIIIVLGLFPNTLIEFIEKILLPLF</sequence>
<feature type="transmembrane region" description="Helical" evidence="9">
    <location>
        <begin position="210"/>
        <end position="228"/>
    </location>
</feature>
<evidence type="ECO:0000259" key="11">
    <source>
        <dbReference type="Pfam" id="PF00662"/>
    </source>
</evidence>
<feature type="transmembrane region" description="Helical" evidence="9">
    <location>
        <begin position="237"/>
        <end position="255"/>
    </location>
</feature>
<evidence type="ECO:0000256" key="3">
    <source>
        <dbReference type="ARBA" id="ARBA00022475"/>
    </source>
</evidence>
<dbReference type="PANTHER" id="PTHR42682">
    <property type="entry name" value="HYDROGENASE-4 COMPONENT F"/>
    <property type="match status" value="1"/>
</dbReference>
<evidence type="ECO:0000256" key="8">
    <source>
        <dbReference type="RuleBase" id="RU000320"/>
    </source>
</evidence>
<comment type="caution">
    <text evidence="12">The sequence shown here is derived from an EMBL/GenBank/DDBJ whole genome shotgun (WGS) entry which is preliminary data.</text>
</comment>
<feature type="transmembrane region" description="Helical" evidence="9">
    <location>
        <begin position="267"/>
        <end position="285"/>
    </location>
</feature>
<evidence type="ECO:0000313" key="13">
    <source>
        <dbReference type="Proteomes" id="UP000050326"/>
    </source>
</evidence>
<gene>
    <name evidence="12" type="primary">mrpA</name>
    <name evidence="12" type="ORF">OXPF_40850</name>
</gene>
<feature type="transmembrane region" description="Helical" evidence="9">
    <location>
        <begin position="305"/>
        <end position="322"/>
    </location>
</feature>
<name>A0A0P9AB64_9CLOT</name>
<feature type="transmembrane region" description="Helical" evidence="9">
    <location>
        <begin position="175"/>
        <end position="198"/>
    </location>
</feature>
<dbReference type="PANTHER" id="PTHR42682:SF4">
    <property type="entry name" value="NADH-UBIQUINONE_PLASTOQUINONE"/>
    <property type="match status" value="1"/>
</dbReference>
<dbReference type="InterPro" id="IPR001516">
    <property type="entry name" value="Proton_antipo_N"/>
</dbReference>
<proteinExistence type="inferred from homology"/>
<feature type="transmembrane region" description="Helical" evidence="9">
    <location>
        <begin position="140"/>
        <end position="163"/>
    </location>
</feature>
<dbReference type="GO" id="GO:0005886">
    <property type="term" value="C:plasma membrane"/>
    <property type="evidence" value="ECO:0007669"/>
    <property type="project" value="UniProtKB-SubCell"/>
</dbReference>
<evidence type="ECO:0000259" key="10">
    <source>
        <dbReference type="Pfam" id="PF00361"/>
    </source>
</evidence>
<comment type="similarity">
    <text evidence="2">Belongs to the CPA3 antiporters (TC 2.A.63) subunit A family.</text>
</comment>
<dbReference type="AlphaFoldDB" id="A0A0P9AB64"/>
<dbReference type="InterPro" id="IPR052175">
    <property type="entry name" value="ComplexI-like_HydComp"/>
</dbReference>
<feature type="transmembrane region" description="Helical" evidence="9">
    <location>
        <begin position="42"/>
        <end position="60"/>
    </location>
</feature>
<comment type="subcellular location">
    <subcellularLocation>
        <location evidence="1">Cell membrane</location>
        <topology evidence="1">Multi-pass membrane protein</topology>
    </subcellularLocation>
    <subcellularLocation>
        <location evidence="8">Membrane</location>
        <topology evidence="8">Multi-pass membrane protein</topology>
    </subcellularLocation>
</comment>
<feature type="transmembrane region" description="Helical" evidence="9">
    <location>
        <begin position="384"/>
        <end position="402"/>
    </location>
</feature>
<evidence type="ECO:0000256" key="4">
    <source>
        <dbReference type="ARBA" id="ARBA00022692"/>
    </source>
</evidence>
<keyword evidence="13" id="KW-1185">Reference proteome</keyword>
<dbReference type="RefSeq" id="WP_054877029.1">
    <property type="nucleotide sequence ID" value="NZ_LKET01000068.1"/>
</dbReference>
<evidence type="ECO:0000256" key="7">
    <source>
        <dbReference type="ARBA" id="ARBA00023136"/>
    </source>
</evidence>
<keyword evidence="7 9" id="KW-0472">Membrane</keyword>
<feature type="domain" description="NADH-Ubiquinone oxidoreductase (complex I) chain 5 N-terminal" evidence="11">
    <location>
        <begin position="2"/>
        <end position="42"/>
    </location>
</feature>
<evidence type="ECO:0000256" key="1">
    <source>
        <dbReference type="ARBA" id="ARBA00004651"/>
    </source>
</evidence>
<dbReference type="Proteomes" id="UP000050326">
    <property type="component" value="Unassembled WGS sequence"/>
</dbReference>
<dbReference type="EMBL" id="LKET01000068">
    <property type="protein sequence ID" value="KPU42300.1"/>
    <property type="molecule type" value="Genomic_DNA"/>
</dbReference>
<feature type="transmembrane region" description="Helical" evidence="9">
    <location>
        <begin position="66"/>
        <end position="83"/>
    </location>
</feature>
<evidence type="ECO:0000256" key="6">
    <source>
        <dbReference type="ARBA" id="ARBA00023002"/>
    </source>
</evidence>
<feature type="domain" description="NADH:quinone oxidoreductase/Mrp antiporter transmembrane" evidence="10">
    <location>
        <begin position="59"/>
        <end position="355"/>
    </location>
</feature>
<evidence type="ECO:0000313" key="12">
    <source>
        <dbReference type="EMBL" id="KPU42300.1"/>
    </source>
</evidence>
<dbReference type="STRING" id="36849.OXPF_40850"/>
<keyword evidence="5 9" id="KW-1133">Transmembrane helix</keyword>
<dbReference type="OrthoDB" id="9807568at2"/>
<organism evidence="12 13">
    <name type="scientific">Oxobacter pfennigii</name>
    <dbReference type="NCBI Taxonomy" id="36849"/>
    <lineage>
        <taxon>Bacteria</taxon>
        <taxon>Bacillati</taxon>
        <taxon>Bacillota</taxon>
        <taxon>Clostridia</taxon>
        <taxon>Eubacteriales</taxon>
        <taxon>Clostridiaceae</taxon>
        <taxon>Oxobacter</taxon>
    </lineage>
</organism>
<dbReference type="InterPro" id="IPR001750">
    <property type="entry name" value="ND/Mrp_TM"/>
</dbReference>
<protein>
    <submittedName>
        <fullName evidence="12">Na(+)/H(+) antiporter subunit A</fullName>
    </submittedName>
</protein>
<dbReference type="Pfam" id="PF00361">
    <property type="entry name" value="Proton_antipo_M"/>
    <property type="match status" value="1"/>
</dbReference>
<feature type="transmembrane region" description="Helical" evidence="9">
    <location>
        <begin position="95"/>
        <end position="116"/>
    </location>
</feature>
<dbReference type="PRINTS" id="PR01434">
    <property type="entry name" value="NADHDHGNASE5"/>
</dbReference>
<feature type="transmembrane region" description="Helical" evidence="9">
    <location>
        <begin position="342"/>
        <end position="363"/>
    </location>
</feature>
<evidence type="ECO:0000256" key="9">
    <source>
        <dbReference type="SAM" id="Phobius"/>
    </source>
</evidence>
<keyword evidence="4 8" id="KW-0812">Transmembrane</keyword>
<dbReference type="Pfam" id="PF00662">
    <property type="entry name" value="Proton_antipo_N"/>
    <property type="match status" value="1"/>
</dbReference>
<keyword evidence="6" id="KW-0560">Oxidoreductase</keyword>
<accession>A0A0P9AB64</accession>
<feature type="transmembrane region" description="Helical" evidence="9">
    <location>
        <begin position="12"/>
        <end position="30"/>
    </location>
</feature>